<evidence type="ECO:0000313" key="3">
    <source>
        <dbReference type="Proteomes" id="UP000295197"/>
    </source>
</evidence>
<dbReference type="Proteomes" id="UP000295197">
    <property type="component" value="Unassembled WGS sequence"/>
</dbReference>
<keyword evidence="3" id="KW-1185">Reference proteome</keyword>
<proteinExistence type="predicted"/>
<dbReference type="EMBL" id="SMBZ01000042">
    <property type="protein sequence ID" value="TCV09575.1"/>
    <property type="molecule type" value="Genomic_DNA"/>
</dbReference>
<protein>
    <submittedName>
        <fullName evidence="2">Putative RNase toxin 23 of polymorphic toxin system</fullName>
    </submittedName>
</protein>
<dbReference type="Pfam" id="PF15528">
    <property type="entry name" value="Ntox23"/>
    <property type="match status" value="1"/>
</dbReference>
<sequence length="219" mass="25005">METQFTYRRCSFYVYSSDFVKSQPHKTNLDFNIGLKCSANLSGSPTNHFTLGISIGTAIRKDDIPASLMLQSAINIYANGLGTNILNEYIYRDKNGESIEKHRKVELDFINSLIGNIEFGDEFQPHNRHLHPIKHFNQMTAYSNYDLKHYSVSYGTNFIINSHNRNQQVGFVGFNTPWLSFGFYNDGTLGKLVGDNYDRFWTGGGHLRIHSTPTTPRPH</sequence>
<gene>
    <name evidence="2" type="ORF">EDC17_104213</name>
</gene>
<name>A0A4R3VQL5_9SPHI</name>
<evidence type="ECO:0000259" key="1">
    <source>
        <dbReference type="Pfam" id="PF15528"/>
    </source>
</evidence>
<reference evidence="2 3" key="1">
    <citation type="submission" date="2019-03" db="EMBL/GenBank/DDBJ databases">
        <title>Genomic Encyclopedia of Type Strains, Phase IV (KMG-IV): sequencing the most valuable type-strain genomes for metagenomic binning, comparative biology and taxonomic classification.</title>
        <authorList>
            <person name="Goeker M."/>
        </authorList>
    </citation>
    <scope>NUCLEOTIDE SEQUENCE [LARGE SCALE GENOMIC DNA]</scope>
    <source>
        <strain evidence="2 3">DSM 22362</strain>
    </source>
</reference>
<comment type="caution">
    <text evidence="2">The sequence shown here is derived from an EMBL/GenBank/DDBJ whole genome shotgun (WGS) entry which is preliminary data.</text>
</comment>
<feature type="domain" description="Bacterial toxin 23" evidence="1">
    <location>
        <begin position="143"/>
        <end position="210"/>
    </location>
</feature>
<dbReference type="AlphaFoldDB" id="A0A4R3VQL5"/>
<dbReference type="InterPro" id="IPR029115">
    <property type="entry name" value="Ntox23"/>
</dbReference>
<evidence type="ECO:0000313" key="2">
    <source>
        <dbReference type="EMBL" id="TCV09575.1"/>
    </source>
</evidence>
<organism evidence="2 3">
    <name type="scientific">Sphingobacterium alimentarium</name>
    <dbReference type="NCBI Taxonomy" id="797292"/>
    <lineage>
        <taxon>Bacteria</taxon>
        <taxon>Pseudomonadati</taxon>
        <taxon>Bacteroidota</taxon>
        <taxon>Sphingobacteriia</taxon>
        <taxon>Sphingobacteriales</taxon>
        <taxon>Sphingobacteriaceae</taxon>
        <taxon>Sphingobacterium</taxon>
    </lineage>
</organism>
<accession>A0A4R3VQL5</accession>